<dbReference type="Proteomes" id="UP000295021">
    <property type="component" value="Unassembled WGS sequence"/>
</dbReference>
<gene>
    <name evidence="1" type="ORF">EV131_103251</name>
</gene>
<organism evidence="1 2">
    <name type="scientific">Rhizobium laguerreae</name>
    <dbReference type="NCBI Taxonomy" id="1076926"/>
    <lineage>
        <taxon>Bacteria</taxon>
        <taxon>Pseudomonadati</taxon>
        <taxon>Pseudomonadota</taxon>
        <taxon>Alphaproteobacteria</taxon>
        <taxon>Hyphomicrobiales</taxon>
        <taxon>Rhizobiaceae</taxon>
        <taxon>Rhizobium/Agrobacterium group</taxon>
        <taxon>Rhizobium</taxon>
    </lineage>
</organism>
<evidence type="ECO:0000313" key="2">
    <source>
        <dbReference type="Proteomes" id="UP000295021"/>
    </source>
</evidence>
<proteinExistence type="predicted"/>
<dbReference type="AlphaFoldDB" id="A0AAX2QPB9"/>
<protein>
    <submittedName>
        <fullName evidence="1">Uncharacterized protein</fullName>
    </submittedName>
</protein>
<sequence length="41" mass="4689">MRVCSLMSITRFRLPIDRDFHVLAGMRRASGVFAGEFIFLA</sequence>
<evidence type="ECO:0000313" key="1">
    <source>
        <dbReference type="EMBL" id="TCU27220.1"/>
    </source>
</evidence>
<dbReference type="EMBL" id="SMBI01000003">
    <property type="protein sequence ID" value="TCU27220.1"/>
    <property type="molecule type" value="Genomic_DNA"/>
</dbReference>
<reference evidence="1 2" key="1">
    <citation type="submission" date="2019-03" db="EMBL/GenBank/DDBJ databases">
        <title>Genomic Encyclopedia of Type Strains, Phase IV (KMG-V): Genome sequencing to study the core and pangenomes of soil and plant-associated prokaryotes.</title>
        <authorList>
            <person name="Whitman W."/>
        </authorList>
    </citation>
    <scope>NUCLEOTIDE SEQUENCE [LARGE SCALE GENOMIC DNA]</scope>
    <source>
        <strain evidence="1 2">FB403</strain>
    </source>
</reference>
<comment type="caution">
    <text evidence="1">The sequence shown here is derived from an EMBL/GenBank/DDBJ whole genome shotgun (WGS) entry which is preliminary data.</text>
</comment>
<accession>A0AAX2QPB9</accession>
<name>A0AAX2QPB9_9HYPH</name>